<feature type="non-terminal residue" evidence="2">
    <location>
        <position position="78"/>
    </location>
</feature>
<organism evidence="2 3">
    <name type="scientific">Pocillopora meandrina</name>
    <dbReference type="NCBI Taxonomy" id="46732"/>
    <lineage>
        <taxon>Eukaryota</taxon>
        <taxon>Metazoa</taxon>
        <taxon>Cnidaria</taxon>
        <taxon>Anthozoa</taxon>
        <taxon>Hexacorallia</taxon>
        <taxon>Scleractinia</taxon>
        <taxon>Astrocoeniina</taxon>
        <taxon>Pocilloporidae</taxon>
        <taxon>Pocillopora</taxon>
    </lineage>
</organism>
<dbReference type="Proteomes" id="UP001159428">
    <property type="component" value="Unassembled WGS sequence"/>
</dbReference>
<reference evidence="2 3" key="1">
    <citation type="submission" date="2022-05" db="EMBL/GenBank/DDBJ databases">
        <authorList>
            <consortium name="Genoscope - CEA"/>
            <person name="William W."/>
        </authorList>
    </citation>
    <scope>NUCLEOTIDE SEQUENCE [LARGE SCALE GENOMIC DNA]</scope>
</reference>
<comment type="caution">
    <text evidence="2">The sequence shown here is derived from an EMBL/GenBank/DDBJ whole genome shotgun (WGS) entry which is preliminary data.</text>
</comment>
<gene>
    <name evidence="2" type="ORF">PMEA_00006462</name>
</gene>
<feature type="region of interest" description="Disordered" evidence="1">
    <location>
        <begin position="9"/>
        <end position="41"/>
    </location>
</feature>
<dbReference type="EMBL" id="CALNXJ010000015">
    <property type="protein sequence ID" value="CAH3116516.1"/>
    <property type="molecule type" value="Genomic_DNA"/>
</dbReference>
<evidence type="ECO:0000313" key="2">
    <source>
        <dbReference type="EMBL" id="CAH3116516.1"/>
    </source>
</evidence>
<dbReference type="AlphaFoldDB" id="A0AAU9WK43"/>
<keyword evidence="3" id="KW-1185">Reference proteome</keyword>
<proteinExistence type="predicted"/>
<accession>A0AAU9WK43</accession>
<evidence type="ECO:0000313" key="3">
    <source>
        <dbReference type="Proteomes" id="UP001159428"/>
    </source>
</evidence>
<protein>
    <submittedName>
        <fullName evidence="2">Uncharacterized protein</fullName>
    </submittedName>
</protein>
<sequence length="78" mass="8442">MKDVMLRQLATKAARKSAPATDGVKKLGNSRSSRDPPLPEIHRAVDPRVALPVICGRNRLRFQDICVPELSCCGVSGS</sequence>
<evidence type="ECO:0000256" key="1">
    <source>
        <dbReference type="SAM" id="MobiDB-lite"/>
    </source>
</evidence>
<name>A0AAU9WK43_9CNID</name>